<name>A0A0J6SRW5_9HYPH</name>
<comment type="caution">
    <text evidence="4">The sequence shown here is derived from an EMBL/GenBank/DDBJ whole genome shotgun (WGS) entry which is preliminary data.</text>
</comment>
<comment type="catalytic activity">
    <reaction evidence="3">
        <text>a long-chain fatty acid + ATP + CoA = a long-chain fatty acyl-CoA + AMP + diphosphate</text>
        <dbReference type="Rhea" id="RHEA:15421"/>
        <dbReference type="ChEBI" id="CHEBI:30616"/>
        <dbReference type="ChEBI" id="CHEBI:33019"/>
        <dbReference type="ChEBI" id="CHEBI:57287"/>
        <dbReference type="ChEBI" id="CHEBI:57560"/>
        <dbReference type="ChEBI" id="CHEBI:83139"/>
        <dbReference type="ChEBI" id="CHEBI:456215"/>
        <dbReference type="EC" id="6.2.1.3"/>
    </reaction>
    <physiologicalReaction direction="left-to-right" evidence="3">
        <dbReference type="Rhea" id="RHEA:15422"/>
    </physiologicalReaction>
</comment>
<dbReference type="Gene3D" id="3.30.300.30">
    <property type="match status" value="1"/>
</dbReference>
<dbReference type="Pfam" id="PF23562">
    <property type="entry name" value="AMP-binding_C_3"/>
    <property type="match status" value="1"/>
</dbReference>
<proteinExistence type="predicted"/>
<dbReference type="PANTHER" id="PTHR43272">
    <property type="entry name" value="LONG-CHAIN-FATTY-ACID--COA LIGASE"/>
    <property type="match status" value="1"/>
</dbReference>
<keyword evidence="1" id="KW-0547">Nucleotide-binding</keyword>
<accession>A0A0J6SRW5</accession>
<keyword evidence="2" id="KW-0067">ATP-binding</keyword>
<dbReference type="RefSeq" id="WP_048452301.1">
    <property type="nucleotide sequence ID" value="NZ_LABZ01000127.1"/>
</dbReference>
<dbReference type="AlphaFoldDB" id="A0A0J6SRW5"/>
<gene>
    <name evidence="4" type="ORF">VQ03_18210</name>
</gene>
<dbReference type="Proteomes" id="UP000036449">
    <property type="component" value="Unassembled WGS sequence"/>
</dbReference>
<dbReference type="InterPro" id="IPR045851">
    <property type="entry name" value="AMP-bd_C_sf"/>
</dbReference>
<dbReference type="Gene3D" id="3.40.50.12780">
    <property type="entry name" value="N-terminal domain of ligase-like"/>
    <property type="match status" value="1"/>
</dbReference>
<dbReference type="PATRIC" id="fig|1187852.3.peg.938"/>
<evidence type="ECO:0000256" key="2">
    <source>
        <dbReference type="ARBA" id="ARBA00022840"/>
    </source>
</evidence>
<dbReference type="InterPro" id="IPR042099">
    <property type="entry name" value="ANL_N_sf"/>
</dbReference>
<evidence type="ECO:0000313" key="5">
    <source>
        <dbReference type="Proteomes" id="UP000036449"/>
    </source>
</evidence>
<dbReference type="GO" id="GO:0005524">
    <property type="term" value="F:ATP binding"/>
    <property type="evidence" value="ECO:0007669"/>
    <property type="project" value="UniProtKB-KW"/>
</dbReference>
<evidence type="ECO:0000256" key="3">
    <source>
        <dbReference type="ARBA" id="ARBA00024484"/>
    </source>
</evidence>
<dbReference type="GO" id="GO:0004467">
    <property type="term" value="F:long-chain fatty acid-CoA ligase activity"/>
    <property type="evidence" value="ECO:0007669"/>
    <property type="project" value="UniProtKB-EC"/>
</dbReference>
<evidence type="ECO:0000313" key="4">
    <source>
        <dbReference type="EMBL" id="KMO37990.1"/>
    </source>
</evidence>
<keyword evidence="5" id="KW-1185">Reference proteome</keyword>
<dbReference type="SUPFAM" id="SSF56801">
    <property type="entry name" value="Acetyl-CoA synthetase-like"/>
    <property type="match status" value="1"/>
</dbReference>
<sequence length="209" mass="22750">MEIRFGEDGEILVRLPGVLRGYWRQPVLTAEVLHDAWLRTGDLGELRDGCLVVTGRIEELIVLSNGEKVSPEIVEGAITRDPLFRQAMVVGDGQPRLSALAVVDPVELAHLARGLGLDPSATGLLKRPEVRRAALVRIARALGDHPRAVRVQALRLLPEPWTIEDGLVTPTRKLRRAVLRERFAAALAAVRDETAAPERSLSASPAGPP</sequence>
<dbReference type="GO" id="GO:0016020">
    <property type="term" value="C:membrane"/>
    <property type="evidence" value="ECO:0007669"/>
    <property type="project" value="TreeGrafter"/>
</dbReference>
<evidence type="ECO:0000256" key="1">
    <source>
        <dbReference type="ARBA" id="ARBA00022741"/>
    </source>
</evidence>
<reference evidence="4 5" key="1">
    <citation type="submission" date="2015-03" db="EMBL/GenBank/DDBJ databases">
        <title>Genome sequencing of Methylobacterium tarhaniae DSM 25844.</title>
        <authorList>
            <person name="Chaudhry V."/>
            <person name="Patil P.B."/>
        </authorList>
    </citation>
    <scope>NUCLEOTIDE SEQUENCE [LARGE SCALE GENOMIC DNA]</scope>
    <source>
        <strain evidence="4 5">DSM 25844</strain>
    </source>
</reference>
<dbReference type="OrthoDB" id="9803968at2"/>
<dbReference type="EMBL" id="LABZ01000127">
    <property type="protein sequence ID" value="KMO37990.1"/>
    <property type="molecule type" value="Genomic_DNA"/>
</dbReference>
<protein>
    <submittedName>
        <fullName evidence="4">Uncharacterized protein</fullName>
    </submittedName>
</protein>
<dbReference type="PANTHER" id="PTHR43272:SF33">
    <property type="entry name" value="AMP-BINDING DOMAIN-CONTAINING PROTEIN-RELATED"/>
    <property type="match status" value="1"/>
</dbReference>
<organism evidence="4 5">
    <name type="scientific">Methylobacterium tarhaniae</name>
    <dbReference type="NCBI Taxonomy" id="1187852"/>
    <lineage>
        <taxon>Bacteria</taxon>
        <taxon>Pseudomonadati</taxon>
        <taxon>Pseudomonadota</taxon>
        <taxon>Alphaproteobacteria</taxon>
        <taxon>Hyphomicrobiales</taxon>
        <taxon>Methylobacteriaceae</taxon>
        <taxon>Methylobacterium</taxon>
    </lineage>
</organism>